<dbReference type="GO" id="GO:0008936">
    <property type="term" value="F:nicotinamidase activity"/>
    <property type="evidence" value="ECO:0007669"/>
    <property type="project" value="UniProtKB-EC"/>
</dbReference>
<reference evidence="2" key="1">
    <citation type="submission" date="2015-08" db="EMBL/GenBank/DDBJ databases">
        <authorList>
            <person name="Babu N.S."/>
            <person name="Beckwith C.J."/>
            <person name="Beseler K.G."/>
            <person name="Brison A."/>
            <person name="Carone J.V."/>
            <person name="Caskin T.P."/>
            <person name="Diamond M."/>
            <person name="Durham M.E."/>
            <person name="Foxe J.M."/>
            <person name="Go M."/>
            <person name="Henderson B.A."/>
            <person name="Jones I.B."/>
            <person name="McGettigan J.A."/>
            <person name="Micheletti S.J."/>
            <person name="Nasrallah M.E."/>
            <person name="Ortiz D."/>
            <person name="Piller C.R."/>
            <person name="Privatt S.R."/>
            <person name="Schneider S.L."/>
            <person name="Sharp S."/>
            <person name="Smith T.C."/>
            <person name="Stanton J.D."/>
            <person name="Ullery H.E."/>
            <person name="Wilson R.J."/>
            <person name="Serrano M.G."/>
            <person name="Buck G."/>
            <person name="Lee V."/>
            <person name="Wang Y."/>
            <person name="Carvalho R."/>
            <person name="Voegtly L."/>
            <person name="Shi R."/>
            <person name="Duckworth R."/>
            <person name="Johnson A."/>
            <person name="Loviza R."/>
            <person name="Walstead R."/>
            <person name="Shah Z."/>
            <person name="Kiflezghi M."/>
            <person name="Wade K."/>
            <person name="Ball S.L."/>
            <person name="Bradley K.W."/>
            <person name="Asai D.J."/>
            <person name="Bowman C.A."/>
            <person name="Russell D.A."/>
            <person name="Pope W.H."/>
            <person name="Jacobs-Sera D."/>
            <person name="Hendrix R.W."/>
            <person name="Hatfull G.F."/>
        </authorList>
    </citation>
    <scope>NUCLEOTIDE SEQUENCE</scope>
</reference>
<dbReference type="EMBL" id="CZKA01000058">
    <property type="protein sequence ID" value="CUR59464.1"/>
    <property type="molecule type" value="Genomic_DNA"/>
</dbReference>
<organism evidence="2">
    <name type="scientific">metagenome</name>
    <dbReference type="NCBI Taxonomy" id="256318"/>
    <lineage>
        <taxon>unclassified sequences</taxon>
        <taxon>metagenomes</taxon>
    </lineage>
</organism>
<dbReference type="SUPFAM" id="SSF52499">
    <property type="entry name" value="Isochorismatase-like hydrolases"/>
    <property type="match status" value="1"/>
</dbReference>
<dbReference type="Pfam" id="PF00857">
    <property type="entry name" value="Isochorismatase"/>
    <property type="match status" value="1"/>
</dbReference>
<proteinExistence type="predicted"/>
<sequence length="58" mass="5817">MVGIATDYCVKATALDAAGNGLRTRVLADLCAGVAPDTTEAALVELRGAGVTVVLRGE</sequence>
<accession>A0A2P2CBT0</accession>
<dbReference type="AlphaFoldDB" id="A0A2P2CBT0"/>
<name>A0A2P2CBT0_9ZZZZ</name>
<dbReference type="EC" id="3.5.1.19" evidence="2"/>
<dbReference type="InterPro" id="IPR000868">
    <property type="entry name" value="Isochorismatase-like_dom"/>
</dbReference>
<evidence type="ECO:0000259" key="1">
    <source>
        <dbReference type="Pfam" id="PF00857"/>
    </source>
</evidence>
<gene>
    <name evidence="2" type="ORF">NOCA2610001</name>
</gene>
<dbReference type="Gene3D" id="3.40.50.850">
    <property type="entry name" value="Isochorismatase-like"/>
    <property type="match status" value="1"/>
</dbReference>
<feature type="domain" description="Isochorismatase-like" evidence="1">
    <location>
        <begin position="2"/>
        <end position="54"/>
    </location>
</feature>
<keyword evidence="2" id="KW-0378">Hydrolase</keyword>
<protein>
    <submittedName>
        <fullName evidence="2">Nicotinamidase</fullName>
        <ecNumber evidence="2">3.5.1.19</ecNumber>
    </submittedName>
</protein>
<evidence type="ECO:0000313" key="2">
    <source>
        <dbReference type="EMBL" id="CUR59464.1"/>
    </source>
</evidence>
<dbReference type="InterPro" id="IPR036380">
    <property type="entry name" value="Isochorismatase-like_sf"/>
</dbReference>